<dbReference type="OMA" id="VPGYRQI"/>
<dbReference type="HAMAP" id="MF_03102">
    <property type="entry name" value="Mdm10"/>
    <property type="match status" value="1"/>
</dbReference>
<reference evidence="8" key="1">
    <citation type="journal article" date="2021" name="BMC Genomics">
        <title>Chromosome-level genome assembly and manually-curated proteome of model necrotroph Parastagonospora nodorum Sn15 reveals a genome-wide trove of candidate effector homologs, and redundancy of virulence-related functions within an accessory chromosome.</title>
        <authorList>
            <person name="Bertazzoni S."/>
            <person name="Jones D.A.B."/>
            <person name="Phan H.T."/>
            <person name="Tan K.-C."/>
            <person name="Hane J.K."/>
        </authorList>
    </citation>
    <scope>NUCLEOTIDE SEQUENCE [LARGE SCALE GENOMIC DNA]</scope>
    <source>
        <strain evidence="8">SN15 / ATCC MYA-4574 / FGSC 10173)</strain>
    </source>
</reference>
<dbReference type="InterPro" id="IPR027539">
    <property type="entry name" value="Mdm10"/>
</dbReference>
<keyword evidence="5 6" id="KW-0472">Membrane</keyword>
<evidence type="ECO:0000313" key="8">
    <source>
        <dbReference type="Proteomes" id="UP000663193"/>
    </source>
</evidence>
<keyword evidence="4 6" id="KW-0496">Mitochondrion</keyword>
<evidence type="ECO:0000256" key="3">
    <source>
        <dbReference type="ARBA" id="ARBA00022787"/>
    </source>
</evidence>
<dbReference type="OrthoDB" id="2103793at2759"/>
<dbReference type="GO" id="GO:0070096">
    <property type="term" value="P:mitochondrial outer membrane translocase complex assembly"/>
    <property type="evidence" value="ECO:0007669"/>
    <property type="project" value="UniProtKB-UniRule"/>
</dbReference>
<dbReference type="GO" id="GO:0032865">
    <property type="term" value="C:ERMES complex"/>
    <property type="evidence" value="ECO:0007669"/>
    <property type="project" value="UniProtKB-UniRule"/>
</dbReference>
<dbReference type="InterPro" id="IPR023614">
    <property type="entry name" value="Porin_dom_sf"/>
</dbReference>
<dbReference type="PANTHER" id="PTHR28035:SF1">
    <property type="entry name" value="MITOCHONDRIAL DISTRIBUTION AND MORPHOLOGY PROTEIN 10"/>
    <property type="match status" value="1"/>
</dbReference>
<sequence length="392" mass="44179">MLDFMDNVQHAFYEASHWNVDNSYGALNATARALLDFDSPRGLRLQISSLAAPNFATSYTLGSVGVVDGSVSYLYSSLPLRKDFKSSRIDLHHVIRGFKHLQELRKPDEKWSWEQWHAGRRVDRKDTLLYGRIFLPQSRLEALYLRRLAPTRQLRIAAVSDSNLNNGGTILTLLQTDSGKYSTEYMYSTDSALMGLRGLYNFGPDPRVAPTEPTRPEQVEPVHGRFSAGAELYYGILNKSGGMSTGLRFTTLPNHPGFPYTMTLTLNPLMGNLSSTYAVKAGPSLALCSRFDFNFYSYESELQLGCELWRRRGNTDTEWAVKKLRPDWKRPAASPDDDVAGVLKAKVDQDGRVGLLWEGRIKELLFTLGASLDLKKREQIFRSVGIELQYSS</sequence>
<dbReference type="VEuPathDB" id="FungiDB:JI435_160240"/>
<keyword evidence="1 6" id="KW-1134">Transmembrane beta strand</keyword>
<dbReference type="SMR" id="A0A7U2FGA9"/>
<accession>A0A7U2FGA9</accession>
<proteinExistence type="inferred from homology"/>
<evidence type="ECO:0000256" key="6">
    <source>
        <dbReference type="HAMAP-Rule" id="MF_03102"/>
    </source>
</evidence>
<gene>
    <name evidence="6" type="primary">MDM10</name>
    <name evidence="7" type="ORF">JI435_160240</name>
</gene>
<comment type="similarity">
    <text evidence="6">Belongs to the MDM10 family.</text>
</comment>
<dbReference type="GO" id="GO:1990456">
    <property type="term" value="P:mitochondrion-endoplasmic reticulum membrane tethering"/>
    <property type="evidence" value="ECO:0007669"/>
    <property type="project" value="UniProtKB-UniRule"/>
</dbReference>
<evidence type="ECO:0000256" key="5">
    <source>
        <dbReference type="ARBA" id="ARBA00023136"/>
    </source>
</evidence>
<protein>
    <recommendedName>
        <fullName evidence="6">Mitochondrial distribution and morphology protein 10</fullName>
    </recommendedName>
    <alternativeName>
        <fullName evidence="6">Mitochondrial inheritance component MDM10</fullName>
    </alternativeName>
</protein>
<dbReference type="RefSeq" id="XP_001806154.1">
    <property type="nucleotide sequence ID" value="XM_001806102.1"/>
</dbReference>
<name>A0A7U2FGA9_PHANO</name>
<dbReference type="EMBL" id="CP069037">
    <property type="protein sequence ID" value="QRD03684.1"/>
    <property type="molecule type" value="Genomic_DNA"/>
</dbReference>
<comment type="subunit">
    <text evidence="6">Component of the ER-mitochondria encounter structure (ERMES) or MDM complex, composed of MMM1, MDM10, MDM12 and MDM34. Associates with the mitochondrial outer membrane sorting assembly machinery SAM(core) complex.</text>
</comment>
<dbReference type="PANTHER" id="PTHR28035">
    <property type="entry name" value="MITOCHONDRIAL DISTRIBUTION AND MORPHOLOGY PROTEIN 10"/>
    <property type="match status" value="1"/>
</dbReference>
<dbReference type="AlphaFoldDB" id="A0A7U2FGA9"/>
<keyword evidence="3 6" id="KW-1000">Mitochondrion outer membrane</keyword>
<dbReference type="Pfam" id="PF12519">
    <property type="entry name" value="MDM10"/>
    <property type="match status" value="2"/>
</dbReference>
<keyword evidence="8" id="KW-1185">Reference proteome</keyword>
<comment type="function">
    <text evidence="6">Component of the ERMES/MDM complex, which serves as a molecular tether to connect the endoplasmic reticulum and mitochondria. Components of this complex are involved in the control of mitochondrial shape and protein biogenesis and may function in phospholipid exchange. MDM10 is involved in the late assembly steps of the general translocase of the mitochondrial outer membrane (TOM complex). Functions in the TOM40-specific route of the assembly of outer membrane beta-barrel proteins, including the association of TOM40 with the receptor TOM22 and small TOM proteins. Can associate with the SAM(core) complex as well as the MDM12-MMM1 complex, both involved in late steps of the major beta-barrel assembly pathway, that is responsible for biogenesis of all outer membrane beta-barrel proteins. May act as a switch that shuttles between both complexes and channels precursor proteins into the TOM40-specific pathway. Plays a role in mitochondrial morphology and in the inheritance of mitochondria.</text>
</comment>
<evidence type="ECO:0000256" key="1">
    <source>
        <dbReference type="ARBA" id="ARBA00022452"/>
    </source>
</evidence>
<dbReference type="GO" id="GO:0045040">
    <property type="term" value="P:protein insertion into mitochondrial outer membrane"/>
    <property type="evidence" value="ECO:0007669"/>
    <property type="project" value="UniProtKB-UniRule"/>
</dbReference>
<comment type="subcellular location">
    <subcellularLocation>
        <location evidence="6">Mitochondrion outer membrane</location>
        <topology evidence="6">Multi-pass membrane protein</topology>
    </subcellularLocation>
    <text evidence="6">The ERMES/MDM complex localizes to a few discrete foci (around 10 per single cell), that represent mitochondria-endoplasmic reticulum junctions. These foci are often found next to mtDNA nucleoids.</text>
</comment>
<keyword evidence="2 6" id="KW-0812">Transmembrane</keyword>
<evidence type="ECO:0000256" key="2">
    <source>
        <dbReference type="ARBA" id="ARBA00022692"/>
    </source>
</evidence>
<comment type="domain">
    <text evidence="6">Lacks alpha-helical transmembrane segments, suggesting that it resides in the membrane via beta-sheet conformations similar to those predicted for other outer membrane proteins and porin.</text>
</comment>
<organism evidence="7 8">
    <name type="scientific">Phaeosphaeria nodorum (strain SN15 / ATCC MYA-4574 / FGSC 10173)</name>
    <name type="common">Glume blotch fungus</name>
    <name type="synonym">Parastagonospora nodorum</name>
    <dbReference type="NCBI Taxonomy" id="321614"/>
    <lineage>
        <taxon>Eukaryota</taxon>
        <taxon>Fungi</taxon>
        <taxon>Dikarya</taxon>
        <taxon>Ascomycota</taxon>
        <taxon>Pezizomycotina</taxon>
        <taxon>Dothideomycetes</taxon>
        <taxon>Pleosporomycetidae</taxon>
        <taxon>Pleosporales</taxon>
        <taxon>Pleosporineae</taxon>
        <taxon>Phaeosphaeriaceae</taxon>
        <taxon>Parastagonospora</taxon>
    </lineage>
</organism>
<evidence type="ECO:0000313" key="7">
    <source>
        <dbReference type="EMBL" id="QRD03684.1"/>
    </source>
</evidence>
<evidence type="ECO:0000256" key="4">
    <source>
        <dbReference type="ARBA" id="ARBA00023128"/>
    </source>
</evidence>
<dbReference type="Proteomes" id="UP000663193">
    <property type="component" value="Chromosome 15"/>
</dbReference>
<dbReference type="KEGG" id="pno:SNOG_16024"/>
<dbReference type="Gene3D" id="2.40.160.10">
    <property type="entry name" value="Porin"/>
    <property type="match status" value="1"/>
</dbReference>